<evidence type="ECO:0000259" key="4">
    <source>
        <dbReference type="Pfam" id="PF13439"/>
    </source>
</evidence>
<keyword evidence="1" id="KW-0328">Glycosyltransferase</keyword>
<dbReference type="EMBL" id="LT607752">
    <property type="protein sequence ID" value="SCG79834.1"/>
    <property type="molecule type" value="Genomic_DNA"/>
</dbReference>
<name>A0A109IHL0_9ACTN</name>
<evidence type="ECO:0000256" key="1">
    <source>
        <dbReference type="ARBA" id="ARBA00022676"/>
    </source>
</evidence>
<dbReference type="CDD" id="cd03802">
    <property type="entry name" value="GT4_AviGT4-like"/>
    <property type="match status" value="1"/>
</dbReference>
<proteinExistence type="predicted"/>
<dbReference type="PANTHER" id="PTHR12526">
    <property type="entry name" value="GLYCOSYLTRANSFERASE"/>
    <property type="match status" value="1"/>
</dbReference>
<dbReference type="PANTHER" id="PTHR12526:SF595">
    <property type="entry name" value="BLL5217 PROTEIN"/>
    <property type="match status" value="1"/>
</dbReference>
<gene>
    <name evidence="5" type="ORF">GA0070623_4787</name>
</gene>
<dbReference type="AlphaFoldDB" id="A0A109IHL0"/>
<evidence type="ECO:0000259" key="3">
    <source>
        <dbReference type="Pfam" id="PF00534"/>
    </source>
</evidence>
<dbReference type="Gene3D" id="3.40.50.2000">
    <property type="entry name" value="Glycogen Phosphorylase B"/>
    <property type="match status" value="2"/>
</dbReference>
<evidence type="ECO:0000313" key="6">
    <source>
        <dbReference type="Proteomes" id="UP000198226"/>
    </source>
</evidence>
<dbReference type="InterPro" id="IPR028098">
    <property type="entry name" value="Glyco_trans_4-like_N"/>
</dbReference>
<dbReference type="Pfam" id="PF00534">
    <property type="entry name" value="Glycos_transf_1"/>
    <property type="match status" value="1"/>
</dbReference>
<reference evidence="6" key="1">
    <citation type="submission" date="2016-06" db="EMBL/GenBank/DDBJ databases">
        <authorList>
            <person name="Varghese N."/>
            <person name="Submissions Spin"/>
        </authorList>
    </citation>
    <scope>NUCLEOTIDE SEQUENCE [LARGE SCALE GENOMIC DNA]</scope>
    <source>
        <strain evidence="6">DSM 44983</strain>
    </source>
</reference>
<sequence>MTVTHRLSERPPPERPLRIAMLVPPWLSVPPPGYGGLEQVVHGLVDALVGHGHEVTLFGAGRQHGTAAEYVWTIDELQYDRLGESLPELAHLARVRQLISAADFDVIHDHTTIGPLIAGRRAVPTVATVHGNPVGEYGAVLGDTDHGVGLVAISHAQRRANPGLPWVGTVHNALDGRDVPAKREPGRGPVLWLARFSPDKGPDLAIRACRAAGLPLTLAGKCNEPAERQHFAEAVQPMLGEDVNVILNADREATLRLLVDARCLIMPIQWEEPFGMVMVEAMATGTPVVALRRGAVPEVVVDGVTGLICDGAEELPAALREVDRLDPAACVAHVAENFSTERMARGYEAIYRAVAHSARRPHHTTGSVPLRTR</sequence>
<keyword evidence="2 5" id="KW-0808">Transferase</keyword>
<dbReference type="Proteomes" id="UP000198226">
    <property type="component" value="Chromosome I"/>
</dbReference>
<evidence type="ECO:0000256" key="2">
    <source>
        <dbReference type="ARBA" id="ARBA00022679"/>
    </source>
</evidence>
<dbReference type="GO" id="GO:0016757">
    <property type="term" value="F:glycosyltransferase activity"/>
    <property type="evidence" value="ECO:0007669"/>
    <property type="project" value="UniProtKB-KW"/>
</dbReference>
<evidence type="ECO:0000313" key="5">
    <source>
        <dbReference type="EMBL" id="SCG79834.1"/>
    </source>
</evidence>
<keyword evidence="6" id="KW-1185">Reference proteome</keyword>
<accession>A0A109IHL0</accession>
<dbReference type="InterPro" id="IPR001296">
    <property type="entry name" value="Glyco_trans_1"/>
</dbReference>
<dbReference type="Pfam" id="PF13439">
    <property type="entry name" value="Glyco_transf_4"/>
    <property type="match status" value="1"/>
</dbReference>
<dbReference type="SUPFAM" id="SSF53756">
    <property type="entry name" value="UDP-Glycosyltransferase/glycogen phosphorylase"/>
    <property type="match status" value="1"/>
</dbReference>
<feature type="domain" description="Glycosyltransferase subfamily 4-like N-terminal" evidence="4">
    <location>
        <begin position="34"/>
        <end position="133"/>
    </location>
</feature>
<protein>
    <submittedName>
        <fullName evidence="5">Glycosyltransferase involved in cell wall bisynthesis</fullName>
    </submittedName>
</protein>
<feature type="domain" description="Glycosyl transferase family 1" evidence="3">
    <location>
        <begin position="190"/>
        <end position="318"/>
    </location>
</feature>
<organism evidence="5 6">
    <name type="scientific">Micromonospora rifamycinica</name>
    <dbReference type="NCBI Taxonomy" id="291594"/>
    <lineage>
        <taxon>Bacteria</taxon>
        <taxon>Bacillati</taxon>
        <taxon>Actinomycetota</taxon>
        <taxon>Actinomycetes</taxon>
        <taxon>Micromonosporales</taxon>
        <taxon>Micromonosporaceae</taxon>
        <taxon>Micromonospora</taxon>
    </lineage>
</organism>